<name>A0A0A1W5W3_9SPHN</name>
<proteinExistence type="predicted"/>
<evidence type="ECO:0000256" key="1">
    <source>
        <dbReference type="SAM" id="Phobius"/>
    </source>
</evidence>
<dbReference type="RefSeq" id="WP_157013605.1">
    <property type="nucleotide sequence ID" value="NZ_BBPI01000034.1"/>
</dbReference>
<evidence type="ECO:0000313" key="3">
    <source>
        <dbReference type="Proteomes" id="UP000032305"/>
    </source>
</evidence>
<dbReference type="AlphaFoldDB" id="A0A0A1W5W3"/>
<gene>
    <name evidence="2" type="ORF">SP5_034_01520</name>
</gene>
<keyword evidence="1" id="KW-0812">Transmembrane</keyword>
<keyword evidence="3" id="KW-1185">Reference proteome</keyword>
<reference evidence="2 3" key="1">
    <citation type="submission" date="2014-11" db="EMBL/GenBank/DDBJ databases">
        <title>Whole genome shotgun sequence of Sphingomonas parapaucimobilis NBRC 15100.</title>
        <authorList>
            <person name="Katano-Makiyama Y."/>
            <person name="Hosoyama A."/>
            <person name="Hashimoto M."/>
            <person name="Hosoyama Y."/>
            <person name="Noguchi M."/>
            <person name="Numata M."/>
            <person name="Tsuchikane K."/>
            <person name="Hirakata S."/>
            <person name="Uohara A."/>
            <person name="Shimodaira J."/>
            <person name="Ohji S."/>
            <person name="Ichikawa N."/>
            <person name="Kimura A."/>
            <person name="Yamazoe A."/>
            <person name="Fujita N."/>
        </authorList>
    </citation>
    <scope>NUCLEOTIDE SEQUENCE [LARGE SCALE GENOMIC DNA]</scope>
    <source>
        <strain evidence="2 3">NBRC 15100</strain>
    </source>
</reference>
<feature type="transmembrane region" description="Helical" evidence="1">
    <location>
        <begin position="12"/>
        <end position="34"/>
    </location>
</feature>
<dbReference type="EMBL" id="BBPI01000034">
    <property type="protein sequence ID" value="GAM00577.1"/>
    <property type="molecule type" value="Genomic_DNA"/>
</dbReference>
<comment type="caution">
    <text evidence="2">The sequence shown here is derived from an EMBL/GenBank/DDBJ whole genome shotgun (WGS) entry which is preliminary data.</text>
</comment>
<protein>
    <submittedName>
        <fullName evidence="2">Uncharacterized protein</fullName>
    </submittedName>
</protein>
<organism evidence="2 3">
    <name type="scientific">Sphingomonas parapaucimobilis NBRC 15100</name>
    <dbReference type="NCBI Taxonomy" id="1219049"/>
    <lineage>
        <taxon>Bacteria</taxon>
        <taxon>Pseudomonadati</taxon>
        <taxon>Pseudomonadota</taxon>
        <taxon>Alphaproteobacteria</taxon>
        <taxon>Sphingomonadales</taxon>
        <taxon>Sphingomonadaceae</taxon>
        <taxon>Sphingomonas</taxon>
    </lineage>
</organism>
<sequence>MTDIKYWWQSRTIWLQIVAALFAALSTFHILPTGIEQDQLVGAIMGFVAIATLILRFRSTHVIATDTLPPGMGARARIAAIGLALGLAACATPTGAPTSMQRLARISDQFAKAQAFAAPFLGFLPPERADLVRAAAELVRQALATARSASSTAERNDALRTAEKATADYRFVTGG</sequence>
<feature type="transmembrane region" description="Helical" evidence="1">
    <location>
        <begin position="78"/>
        <end position="96"/>
    </location>
</feature>
<dbReference type="Proteomes" id="UP000032305">
    <property type="component" value="Unassembled WGS sequence"/>
</dbReference>
<dbReference type="OrthoDB" id="7508901at2"/>
<keyword evidence="1" id="KW-0472">Membrane</keyword>
<accession>A0A0A1W5W3</accession>
<keyword evidence="1" id="KW-1133">Transmembrane helix</keyword>
<evidence type="ECO:0000313" key="2">
    <source>
        <dbReference type="EMBL" id="GAM00577.1"/>
    </source>
</evidence>
<feature type="transmembrane region" description="Helical" evidence="1">
    <location>
        <begin position="40"/>
        <end position="57"/>
    </location>
</feature>